<name>A0A2S9XAT7_9BACT</name>
<dbReference type="Proteomes" id="UP000237968">
    <property type="component" value="Unassembled WGS sequence"/>
</dbReference>
<dbReference type="EMBL" id="PVNK01000308">
    <property type="protein sequence ID" value="PRP89963.1"/>
    <property type="molecule type" value="Genomic_DNA"/>
</dbReference>
<feature type="chain" id="PRO_5015647660" description="DUF4403 family protein" evidence="2">
    <location>
        <begin position="21"/>
        <end position="436"/>
    </location>
</feature>
<reference evidence="3 4" key="1">
    <citation type="submission" date="2018-03" db="EMBL/GenBank/DDBJ databases">
        <title>Draft Genome Sequences of the Obligatory Marine Myxobacteria Enhygromyxa salina SWB005.</title>
        <authorList>
            <person name="Poehlein A."/>
            <person name="Moghaddam J.A."/>
            <person name="Harms H."/>
            <person name="Alanjari M."/>
            <person name="Koenig G.M."/>
            <person name="Daniel R."/>
            <person name="Schaeberle T.F."/>
        </authorList>
    </citation>
    <scope>NUCLEOTIDE SEQUENCE [LARGE SCALE GENOMIC DNA]</scope>
    <source>
        <strain evidence="3 4">SWB005</strain>
    </source>
</reference>
<gene>
    <name evidence="3" type="ORF">ENSA5_69040</name>
</gene>
<comment type="caution">
    <text evidence="3">The sequence shown here is derived from an EMBL/GenBank/DDBJ whole genome shotgun (WGS) entry which is preliminary data.</text>
</comment>
<dbReference type="OrthoDB" id="9818734at2"/>
<protein>
    <recommendedName>
        <fullName evidence="5">DUF4403 family protein</fullName>
    </recommendedName>
</protein>
<feature type="region of interest" description="Disordered" evidence="1">
    <location>
        <begin position="31"/>
        <end position="57"/>
    </location>
</feature>
<dbReference type="AlphaFoldDB" id="A0A2S9XAT7"/>
<keyword evidence="4" id="KW-1185">Reference proteome</keyword>
<organism evidence="3 4">
    <name type="scientific">Enhygromyxa salina</name>
    <dbReference type="NCBI Taxonomy" id="215803"/>
    <lineage>
        <taxon>Bacteria</taxon>
        <taxon>Pseudomonadati</taxon>
        <taxon>Myxococcota</taxon>
        <taxon>Polyangia</taxon>
        <taxon>Nannocystales</taxon>
        <taxon>Nannocystaceae</taxon>
        <taxon>Enhygromyxa</taxon>
    </lineage>
</organism>
<evidence type="ECO:0000256" key="2">
    <source>
        <dbReference type="SAM" id="SignalP"/>
    </source>
</evidence>
<evidence type="ECO:0000313" key="3">
    <source>
        <dbReference type="EMBL" id="PRP89963.1"/>
    </source>
</evidence>
<dbReference type="RefSeq" id="WP_106396027.1">
    <property type="nucleotide sequence ID" value="NZ_PVNK01000308.1"/>
</dbReference>
<evidence type="ECO:0008006" key="5">
    <source>
        <dbReference type="Google" id="ProtNLM"/>
    </source>
</evidence>
<evidence type="ECO:0000256" key="1">
    <source>
        <dbReference type="SAM" id="MobiDB-lite"/>
    </source>
</evidence>
<dbReference type="PROSITE" id="PS51257">
    <property type="entry name" value="PROKAR_LIPOPROTEIN"/>
    <property type="match status" value="1"/>
</dbReference>
<sequence length="436" mass="46216">MRTPLVLVASTLASLALGCAAPCERVQDSHTAFRKATSPSSSAARPSPDQSDGRAHSSVSIPYEVIDAMIAKELGRVPTLKLPLPQVAGVSLGSLSLGVDSVRSRAAPAGELGFRVSIGLRQGTRAVVSVDVDARVRPRLDPADGSVAVALSGRDVIELRPSISQTSRRQLGDWIWSQLPTAAKMIVDREAVATLAGELADQLMRQAAGLLERDLLDDLGELARFEFDLPEELPISQLAVVAGDRYLNINLRTSLRVAHGLAPDQGRVDGMHPNLIQVRLSGDAAAALANHAIREGRIPERWTLDGEPDPRGEVYAGVGWAEGTPAPLEIHLWKLDSDCAHVILRGEPHLELAGSELELGTERAKVESVVGSAKVRAGLFLSKTARRGVSLIERTAGATAIEIGTQTMSAQIAAATVNGDEIVLGLRLTQARPGGR</sequence>
<accession>A0A2S9XAT7</accession>
<proteinExistence type="predicted"/>
<evidence type="ECO:0000313" key="4">
    <source>
        <dbReference type="Proteomes" id="UP000237968"/>
    </source>
</evidence>
<keyword evidence="2" id="KW-0732">Signal</keyword>
<feature type="compositionally biased region" description="Low complexity" evidence="1">
    <location>
        <begin position="36"/>
        <end position="48"/>
    </location>
</feature>
<feature type="signal peptide" evidence="2">
    <location>
        <begin position="1"/>
        <end position="20"/>
    </location>
</feature>